<gene>
    <name evidence="1" type="ORF">EVAR_47048_1</name>
</gene>
<name>A0A4C1ZSS3_EUMVA</name>
<organism evidence="1 2">
    <name type="scientific">Eumeta variegata</name>
    <name type="common">Bagworm moth</name>
    <name type="synonym">Eumeta japonica</name>
    <dbReference type="NCBI Taxonomy" id="151549"/>
    <lineage>
        <taxon>Eukaryota</taxon>
        <taxon>Metazoa</taxon>
        <taxon>Ecdysozoa</taxon>
        <taxon>Arthropoda</taxon>
        <taxon>Hexapoda</taxon>
        <taxon>Insecta</taxon>
        <taxon>Pterygota</taxon>
        <taxon>Neoptera</taxon>
        <taxon>Endopterygota</taxon>
        <taxon>Lepidoptera</taxon>
        <taxon>Glossata</taxon>
        <taxon>Ditrysia</taxon>
        <taxon>Tineoidea</taxon>
        <taxon>Psychidae</taxon>
        <taxon>Oiketicinae</taxon>
        <taxon>Eumeta</taxon>
    </lineage>
</organism>
<sequence length="125" mass="14579">MREWSRQPKNFILKENLRQTINTPTRSRLSSITFKPTLYERCGDICHLDKRETLHLKGFRIMNVTYETSCPFEMSVVTSNRALLSVFRMRLSVQSFCSAWDMFADTYVDGFFAVQPRAPISPTKS</sequence>
<protein>
    <submittedName>
        <fullName evidence="1">Uncharacterized protein</fullName>
    </submittedName>
</protein>
<keyword evidence="2" id="KW-1185">Reference proteome</keyword>
<comment type="caution">
    <text evidence="1">The sequence shown here is derived from an EMBL/GenBank/DDBJ whole genome shotgun (WGS) entry which is preliminary data.</text>
</comment>
<proteinExistence type="predicted"/>
<accession>A0A4C1ZSS3</accession>
<evidence type="ECO:0000313" key="1">
    <source>
        <dbReference type="EMBL" id="GBP90069.1"/>
    </source>
</evidence>
<evidence type="ECO:0000313" key="2">
    <source>
        <dbReference type="Proteomes" id="UP000299102"/>
    </source>
</evidence>
<dbReference type="AlphaFoldDB" id="A0A4C1ZSS3"/>
<dbReference type="EMBL" id="BGZK01002053">
    <property type="protein sequence ID" value="GBP90069.1"/>
    <property type="molecule type" value="Genomic_DNA"/>
</dbReference>
<reference evidence="1 2" key="1">
    <citation type="journal article" date="2019" name="Commun. Biol.">
        <title>The bagworm genome reveals a unique fibroin gene that provides high tensile strength.</title>
        <authorList>
            <person name="Kono N."/>
            <person name="Nakamura H."/>
            <person name="Ohtoshi R."/>
            <person name="Tomita M."/>
            <person name="Numata K."/>
            <person name="Arakawa K."/>
        </authorList>
    </citation>
    <scope>NUCLEOTIDE SEQUENCE [LARGE SCALE GENOMIC DNA]</scope>
</reference>
<dbReference type="Proteomes" id="UP000299102">
    <property type="component" value="Unassembled WGS sequence"/>
</dbReference>